<proteinExistence type="predicted"/>
<keyword evidence="2" id="KW-1185">Reference proteome</keyword>
<dbReference type="AlphaFoldDB" id="A0A3N5AXR3"/>
<gene>
    <name evidence="1" type="ORF">EDC24_3083</name>
</gene>
<evidence type="ECO:0008006" key="3">
    <source>
        <dbReference type="Google" id="ProtNLM"/>
    </source>
</evidence>
<name>A0A3N5AXR3_9BACI</name>
<dbReference type="OrthoDB" id="2965079at2"/>
<dbReference type="Proteomes" id="UP000276443">
    <property type="component" value="Unassembled WGS sequence"/>
</dbReference>
<dbReference type="EMBL" id="RKRF01000015">
    <property type="protein sequence ID" value="RPF50046.1"/>
    <property type="molecule type" value="Genomic_DNA"/>
</dbReference>
<comment type="caution">
    <text evidence="1">The sequence shown here is derived from an EMBL/GenBank/DDBJ whole genome shotgun (WGS) entry which is preliminary data.</text>
</comment>
<evidence type="ECO:0000313" key="1">
    <source>
        <dbReference type="EMBL" id="RPF50046.1"/>
    </source>
</evidence>
<dbReference type="PROSITE" id="PS51257">
    <property type="entry name" value="PROKAR_LIPOPROTEIN"/>
    <property type="match status" value="1"/>
</dbReference>
<organism evidence="1 2">
    <name type="scientific">Aquisalibacillus elongatus</name>
    <dbReference type="NCBI Taxonomy" id="485577"/>
    <lineage>
        <taxon>Bacteria</taxon>
        <taxon>Bacillati</taxon>
        <taxon>Bacillota</taxon>
        <taxon>Bacilli</taxon>
        <taxon>Bacillales</taxon>
        <taxon>Bacillaceae</taxon>
        <taxon>Aquisalibacillus</taxon>
    </lineage>
</organism>
<reference evidence="1 2" key="1">
    <citation type="submission" date="2018-11" db="EMBL/GenBank/DDBJ databases">
        <title>Genomic Encyclopedia of Type Strains, Phase IV (KMG-IV): sequencing the most valuable type-strain genomes for metagenomic binning, comparative biology and taxonomic classification.</title>
        <authorList>
            <person name="Goeker M."/>
        </authorList>
    </citation>
    <scope>NUCLEOTIDE SEQUENCE [LARGE SCALE GENOMIC DNA]</scope>
    <source>
        <strain evidence="1 2">DSM 18090</strain>
    </source>
</reference>
<accession>A0A3N5AXR3</accession>
<evidence type="ECO:0000313" key="2">
    <source>
        <dbReference type="Proteomes" id="UP000276443"/>
    </source>
</evidence>
<protein>
    <recommendedName>
        <fullName evidence="3">Lipoprotein</fullName>
    </recommendedName>
</protein>
<dbReference type="RefSeq" id="WP_124224020.1">
    <property type="nucleotide sequence ID" value="NZ_RKRF01000015.1"/>
</dbReference>
<sequence>MKSSIRSFILITLIILIGCTEQSEDEYQDIQEEIKDELGIDMKIIDPEDHTLVHTKLNDKGDDQVYKASLGFSSIEGEKEIVATDEEIESEEDSLNMEYIYGPYDGTVNFEITINREEIESFVGPDIGDYEVEELNNHDVYYQERSAYNELIAITFFDDVKYRLDINLDNIKKEEAFEYIEKIIDETS</sequence>